<keyword evidence="10" id="KW-0521">NADP</keyword>
<sequence>MSVLSSEFDATFTTLSRDFGDRVERAAALSQFTTYRLGGPAEILVRVRNVGELGLLAAALEANPSVPILVIGRGSNLVVADAGVSAVVVILEGDFEKVEIVGESVTAGAGVPLPVLARRCAAAGLSGLEFYVGIPGSIGGAVRMNAGGHGRSTSEVLRSAVVADISNSGAVSERSVESLGLEYRGSALGGMEIVCSASFDLVRDEPAACEERLSEIVRWRRENQPGGANAGSVFRNPEGDSAGRLIEACGLKGTKIGGVHVSEKHANFIQADAGATASDLAELVSEIQRRVFNETGIRLETELHWVGFSKSAGQGGPSEATK</sequence>
<dbReference type="PANTHER" id="PTHR21071">
    <property type="entry name" value="UDP-N-ACETYLENOLPYRUVOYLGLUCOSAMINE REDUCTASE"/>
    <property type="match status" value="1"/>
</dbReference>
<keyword evidence="8" id="KW-0285">Flavoprotein</keyword>
<evidence type="ECO:0000256" key="16">
    <source>
        <dbReference type="ARBA" id="ARBA00048914"/>
    </source>
</evidence>
<evidence type="ECO:0000313" key="20">
    <source>
        <dbReference type="EMBL" id="CAB4860256.1"/>
    </source>
</evidence>
<comment type="pathway">
    <text evidence="4">Cell wall biogenesis; peptidoglycan biosynthesis.</text>
</comment>
<comment type="cofactor">
    <cofactor evidence="1">
        <name>FAD</name>
        <dbReference type="ChEBI" id="CHEBI:57692"/>
    </cofactor>
</comment>
<dbReference type="GO" id="GO:0071555">
    <property type="term" value="P:cell wall organization"/>
    <property type="evidence" value="ECO:0007669"/>
    <property type="project" value="UniProtKB-KW"/>
</dbReference>
<dbReference type="GO" id="GO:0051301">
    <property type="term" value="P:cell division"/>
    <property type="evidence" value="ECO:0007669"/>
    <property type="project" value="UniProtKB-KW"/>
</dbReference>
<keyword evidence="15" id="KW-0961">Cell wall biogenesis/degradation</keyword>
<evidence type="ECO:0000256" key="3">
    <source>
        <dbReference type="ARBA" id="ARBA00004496"/>
    </source>
</evidence>
<keyword evidence="13" id="KW-0560">Oxidoreductase</keyword>
<dbReference type="PROSITE" id="PS51387">
    <property type="entry name" value="FAD_PCMH"/>
    <property type="match status" value="1"/>
</dbReference>
<keyword evidence="9" id="KW-0274">FAD</keyword>
<evidence type="ECO:0000256" key="10">
    <source>
        <dbReference type="ARBA" id="ARBA00022857"/>
    </source>
</evidence>
<evidence type="ECO:0000256" key="13">
    <source>
        <dbReference type="ARBA" id="ARBA00023002"/>
    </source>
</evidence>
<dbReference type="GO" id="GO:0008762">
    <property type="term" value="F:UDP-N-acetylmuramate dehydrogenase activity"/>
    <property type="evidence" value="ECO:0007669"/>
    <property type="project" value="UniProtKB-EC"/>
</dbReference>
<feature type="domain" description="FAD-binding PCMH-type" evidence="17">
    <location>
        <begin position="36"/>
        <end position="204"/>
    </location>
</feature>
<evidence type="ECO:0000256" key="5">
    <source>
        <dbReference type="ARBA" id="ARBA00012518"/>
    </source>
</evidence>
<dbReference type="EMBL" id="CAFAAH010000008">
    <property type="protein sequence ID" value="CAB4787273.1"/>
    <property type="molecule type" value="Genomic_DNA"/>
</dbReference>
<dbReference type="NCBIfam" id="TIGR00179">
    <property type="entry name" value="murB"/>
    <property type="match status" value="1"/>
</dbReference>
<evidence type="ECO:0000256" key="2">
    <source>
        <dbReference type="ARBA" id="ARBA00003921"/>
    </source>
</evidence>
<dbReference type="InterPro" id="IPR011601">
    <property type="entry name" value="MurB_C"/>
</dbReference>
<dbReference type="InterPro" id="IPR016169">
    <property type="entry name" value="FAD-bd_PCMH_sub2"/>
</dbReference>
<dbReference type="GO" id="GO:0009252">
    <property type="term" value="P:peptidoglycan biosynthetic process"/>
    <property type="evidence" value="ECO:0007669"/>
    <property type="project" value="UniProtKB-UniPathway"/>
</dbReference>
<dbReference type="EC" id="1.3.1.98" evidence="5"/>
<evidence type="ECO:0000256" key="12">
    <source>
        <dbReference type="ARBA" id="ARBA00022984"/>
    </source>
</evidence>
<evidence type="ECO:0000256" key="7">
    <source>
        <dbReference type="ARBA" id="ARBA00022618"/>
    </source>
</evidence>
<dbReference type="InterPro" id="IPR036635">
    <property type="entry name" value="MurB_C_sf"/>
</dbReference>
<dbReference type="InterPro" id="IPR016166">
    <property type="entry name" value="FAD-bd_PCMH"/>
</dbReference>
<keyword evidence="12" id="KW-0573">Peptidoglycan synthesis</keyword>
<name>A0A6J6WS48_9ZZZZ</name>
<evidence type="ECO:0000256" key="1">
    <source>
        <dbReference type="ARBA" id="ARBA00001974"/>
    </source>
</evidence>
<evidence type="ECO:0000256" key="14">
    <source>
        <dbReference type="ARBA" id="ARBA00023306"/>
    </source>
</evidence>
<evidence type="ECO:0000256" key="15">
    <source>
        <dbReference type="ARBA" id="ARBA00023316"/>
    </source>
</evidence>
<dbReference type="SUPFAM" id="SSF56176">
    <property type="entry name" value="FAD-binding/transporter-associated domain-like"/>
    <property type="match status" value="1"/>
</dbReference>
<evidence type="ECO:0000259" key="17">
    <source>
        <dbReference type="PROSITE" id="PS51387"/>
    </source>
</evidence>
<dbReference type="UniPathway" id="UPA00219"/>
<comment type="subcellular location">
    <subcellularLocation>
        <location evidence="3">Cytoplasm</location>
    </subcellularLocation>
</comment>
<evidence type="ECO:0000256" key="11">
    <source>
        <dbReference type="ARBA" id="ARBA00022960"/>
    </source>
</evidence>
<organism evidence="18">
    <name type="scientific">freshwater metagenome</name>
    <dbReference type="NCBI Taxonomy" id="449393"/>
    <lineage>
        <taxon>unclassified sequences</taxon>
        <taxon>metagenomes</taxon>
        <taxon>ecological metagenomes</taxon>
    </lineage>
</organism>
<dbReference type="Gene3D" id="3.90.78.10">
    <property type="entry name" value="UDP-N-acetylenolpyruvoylglucosamine reductase, C-terminal domain"/>
    <property type="match status" value="1"/>
</dbReference>
<dbReference type="Gene3D" id="3.30.43.10">
    <property type="entry name" value="Uridine Diphospho-n-acetylenolpyruvylglucosamine Reductase, domain 2"/>
    <property type="match status" value="1"/>
</dbReference>
<evidence type="ECO:0000256" key="6">
    <source>
        <dbReference type="ARBA" id="ARBA00022490"/>
    </source>
</evidence>
<evidence type="ECO:0000313" key="18">
    <source>
        <dbReference type="EMBL" id="CAB4785668.1"/>
    </source>
</evidence>
<accession>A0A6J6WS48</accession>
<dbReference type="GO" id="GO:0071949">
    <property type="term" value="F:FAD binding"/>
    <property type="evidence" value="ECO:0007669"/>
    <property type="project" value="InterPro"/>
</dbReference>
<dbReference type="NCBIfam" id="NF010480">
    <property type="entry name" value="PRK13905.1"/>
    <property type="match status" value="1"/>
</dbReference>
<gene>
    <name evidence="18" type="ORF">UFOPK2925_01108</name>
    <name evidence="19" type="ORF">UFOPK2996_00163</name>
    <name evidence="20" type="ORF">UFOPK3317_00368</name>
</gene>
<evidence type="ECO:0000256" key="9">
    <source>
        <dbReference type="ARBA" id="ARBA00022827"/>
    </source>
</evidence>
<dbReference type="InterPro" id="IPR036318">
    <property type="entry name" value="FAD-bd_PCMH-like_sf"/>
</dbReference>
<keyword evidence="7" id="KW-0132">Cell division</keyword>
<dbReference type="SUPFAM" id="SSF56194">
    <property type="entry name" value="Uridine diphospho-N-Acetylenolpyruvylglucosamine reductase, MurB, C-terminal domain"/>
    <property type="match status" value="1"/>
</dbReference>
<evidence type="ECO:0000256" key="8">
    <source>
        <dbReference type="ARBA" id="ARBA00022630"/>
    </source>
</evidence>
<comment type="catalytic activity">
    <reaction evidence="16">
        <text>UDP-N-acetyl-alpha-D-muramate + NADP(+) = UDP-N-acetyl-3-O-(1-carboxyvinyl)-alpha-D-glucosamine + NADPH + H(+)</text>
        <dbReference type="Rhea" id="RHEA:12248"/>
        <dbReference type="ChEBI" id="CHEBI:15378"/>
        <dbReference type="ChEBI" id="CHEBI:57783"/>
        <dbReference type="ChEBI" id="CHEBI:58349"/>
        <dbReference type="ChEBI" id="CHEBI:68483"/>
        <dbReference type="ChEBI" id="CHEBI:70757"/>
        <dbReference type="EC" id="1.3.1.98"/>
    </reaction>
</comment>
<proteinExistence type="inferred from homology"/>
<comment type="function">
    <text evidence="2">Cell wall formation.</text>
</comment>
<keyword evidence="6" id="KW-0963">Cytoplasm</keyword>
<dbReference type="HAMAP" id="MF_00037">
    <property type="entry name" value="MurB"/>
    <property type="match status" value="1"/>
</dbReference>
<dbReference type="InterPro" id="IPR016167">
    <property type="entry name" value="FAD-bd_PCMH_sub1"/>
</dbReference>
<dbReference type="GO" id="GO:0005829">
    <property type="term" value="C:cytosol"/>
    <property type="evidence" value="ECO:0007669"/>
    <property type="project" value="TreeGrafter"/>
</dbReference>
<dbReference type="Pfam" id="PF02873">
    <property type="entry name" value="MurB_C"/>
    <property type="match status" value="1"/>
</dbReference>
<keyword evidence="11" id="KW-0133">Cell shape</keyword>
<dbReference type="InterPro" id="IPR006094">
    <property type="entry name" value="Oxid_FAD_bind_N"/>
</dbReference>
<dbReference type="EMBL" id="CAEZZU010000173">
    <property type="protein sequence ID" value="CAB4785668.1"/>
    <property type="molecule type" value="Genomic_DNA"/>
</dbReference>
<evidence type="ECO:0000313" key="19">
    <source>
        <dbReference type="EMBL" id="CAB4787273.1"/>
    </source>
</evidence>
<dbReference type="EMBL" id="CAFBLK010000045">
    <property type="protein sequence ID" value="CAB4860256.1"/>
    <property type="molecule type" value="Genomic_DNA"/>
</dbReference>
<reference evidence="18" key="1">
    <citation type="submission" date="2020-05" db="EMBL/GenBank/DDBJ databases">
        <authorList>
            <person name="Chiriac C."/>
            <person name="Salcher M."/>
            <person name="Ghai R."/>
            <person name="Kavagutti S V."/>
        </authorList>
    </citation>
    <scope>NUCLEOTIDE SEQUENCE</scope>
</reference>
<dbReference type="Gene3D" id="3.30.465.10">
    <property type="match status" value="1"/>
</dbReference>
<dbReference type="PANTHER" id="PTHR21071:SF4">
    <property type="entry name" value="UDP-N-ACETYLENOLPYRUVOYLGLUCOSAMINE REDUCTASE"/>
    <property type="match status" value="1"/>
</dbReference>
<keyword evidence="14" id="KW-0131">Cell cycle</keyword>
<dbReference type="GO" id="GO:0008360">
    <property type="term" value="P:regulation of cell shape"/>
    <property type="evidence" value="ECO:0007669"/>
    <property type="project" value="UniProtKB-KW"/>
</dbReference>
<dbReference type="AlphaFoldDB" id="A0A6J6WS48"/>
<dbReference type="Pfam" id="PF01565">
    <property type="entry name" value="FAD_binding_4"/>
    <property type="match status" value="1"/>
</dbReference>
<protein>
    <recommendedName>
        <fullName evidence="5">UDP-N-acetylmuramate dehydrogenase</fullName>
        <ecNumber evidence="5">1.3.1.98</ecNumber>
    </recommendedName>
</protein>
<dbReference type="InterPro" id="IPR003170">
    <property type="entry name" value="MurB"/>
</dbReference>
<evidence type="ECO:0000256" key="4">
    <source>
        <dbReference type="ARBA" id="ARBA00004752"/>
    </source>
</evidence>